<keyword evidence="1" id="KW-0966">Cell projection</keyword>
<dbReference type="AlphaFoldDB" id="A0A3A8AKM7"/>
<accession>A0A3A8AKM7</accession>
<dbReference type="Pfam" id="PF07309">
    <property type="entry name" value="FlaF"/>
    <property type="match status" value="1"/>
</dbReference>
<keyword evidence="1" id="KW-0969">Cilium</keyword>
<comment type="caution">
    <text evidence="1">The sequence shown here is derived from an EMBL/GenBank/DDBJ whole genome shotgun (WGS) entry which is preliminary data.</text>
</comment>
<sequence>MIRVSYAEIESDSLVGSREREQQLLDQSIALMDQALKDGPNSMATVEAMHFTMRLWTHLMQDLAEPENELPDDLRASLISIGIWILKEADAVRIGEQGSISEIRDITAIIRDGLK</sequence>
<organism evidence="1 2">
    <name type="scientific">Oceaniradius stylonematis</name>
    <dbReference type="NCBI Taxonomy" id="2184161"/>
    <lineage>
        <taxon>Bacteria</taxon>
        <taxon>Pseudomonadati</taxon>
        <taxon>Pseudomonadota</taxon>
        <taxon>Alphaproteobacteria</taxon>
        <taxon>Hyphomicrobiales</taxon>
        <taxon>Ahrensiaceae</taxon>
        <taxon>Oceaniradius</taxon>
    </lineage>
</organism>
<name>A0A3A8AKM7_9HYPH</name>
<evidence type="ECO:0000313" key="2">
    <source>
        <dbReference type="Proteomes" id="UP000246132"/>
    </source>
</evidence>
<gene>
    <name evidence="1" type="primary">flaF</name>
    <name evidence="1" type="ORF">DEM25_012450</name>
</gene>
<dbReference type="EMBL" id="QFWV02000007">
    <property type="protein sequence ID" value="RKF06413.1"/>
    <property type="molecule type" value="Genomic_DNA"/>
</dbReference>
<keyword evidence="1" id="KW-0282">Flagellum</keyword>
<reference evidence="1 2" key="1">
    <citation type="journal article" date="2018" name="Int. J. Syst. Bacteriol.">
        <title>Oceaniradius stylonemae gen. nov., sp. nov., isolated from a red alga, Stylonema cornu-cervi.</title>
        <authorList>
            <person name="Jeong S."/>
        </authorList>
    </citation>
    <scope>NUCLEOTIDE SEQUENCE [LARGE SCALE GENOMIC DNA]</scope>
    <source>
        <strain evidence="1 2">StC1</strain>
    </source>
</reference>
<dbReference type="InterPro" id="IPR010845">
    <property type="entry name" value="FlaF"/>
</dbReference>
<dbReference type="OrthoDB" id="9808944at2"/>
<protein>
    <submittedName>
        <fullName evidence="1">Flagellar biosynthesis regulator FlaF</fullName>
    </submittedName>
</protein>
<keyword evidence="2" id="KW-1185">Reference proteome</keyword>
<dbReference type="GO" id="GO:0044781">
    <property type="term" value="P:bacterial-type flagellum organization"/>
    <property type="evidence" value="ECO:0007669"/>
    <property type="project" value="InterPro"/>
</dbReference>
<dbReference type="RefSeq" id="WP_109766057.1">
    <property type="nucleotide sequence ID" value="NZ_CP159474.1"/>
</dbReference>
<dbReference type="NCBIfam" id="NF009434">
    <property type="entry name" value="PRK12793.1"/>
    <property type="match status" value="1"/>
</dbReference>
<evidence type="ECO:0000313" key="1">
    <source>
        <dbReference type="EMBL" id="RKF06413.1"/>
    </source>
</evidence>
<proteinExistence type="predicted"/>
<dbReference type="Proteomes" id="UP000246132">
    <property type="component" value="Unassembled WGS sequence"/>
</dbReference>